<evidence type="ECO:0000256" key="1">
    <source>
        <dbReference type="ARBA" id="ARBA00007274"/>
    </source>
</evidence>
<evidence type="ECO:0000313" key="4">
    <source>
        <dbReference type="Proteomes" id="UP000238375"/>
    </source>
</evidence>
<dbReference type="SUPFAM" id="SSF51161">
    <property type="entry name" value="Trimeric LpxA-like enzymes"/>
    <property type="match status" value="1"/>
</dbReference>
<dbReference type="AlphaFoldDB" id="A0A2T0TET2"/>
<dbReference type="EMBL" id="PVTE01000003">
    <property type="protein sequence ID" value="PRY44170.1"/>
    <property type="molecule type" value="Genomic_DNA"/>
</dbReference>
<sequence>MSSTSTTFDPVQTTPFTFNVKLKAHLWKIINRTIFRLLPLQVRSYRIFLLRIFGAKLANTVTISPLANIDYPWNLKMGHLSSLGDGAWAYCLASISIGDRCCIGKDVYLLTGSHDIEDTGFNMVTKPIIINDCCWIATGAYILPGIEIGACTVVAARSVVVKNTASFTVVGGNPAKFVKTRIFKNGYDLSTHTN</sequence>
<dbReference type="Gene3D" id="2.160.10.10">
    <property type="entry name" value="Hexapeptide repeat proteins"/>
    <property type="match status" value="1"/>
</dbReference>
<evidence type="ECO:0000313" key="3">
    <source>
        <dbReference type="EMBL" id="PRY44170.1"/>
    </source>
</evidence>
<dbReference type="GO" id="GO:0008374">
    <property type="term" value="F:O-acyltransferase activity"/>
    <property type="evidence" value="ECO:0007669"/>
    <property type="project" value="TreeGrafter"/>
</dbReference>
<comment type="caution">
    <text evidence="3">The sequence shown here is derived from an EMBL/GenBank/DDBJ whole genome shotgun (WGS) entry which is preliminary data.</text>
</comment>
<reference evidence="3 4" key="1">
    <citation type="submission" date="2018-03" db="EMBL/GenBank/DDBJ databases">
        <title>Genomic Encyclopedia of Archaeal and Bacterial Type Strains, Phase II (KMG-II): from individual species to whole genera.</title>
        <authorList>
            <person name="Goeker M."/>
        </authorList>
    </citation>
    <scope>NUCLEOTIDE SEQUENCE [LARGE SCALE GENOMIC DNA]</scope>
    <source>
        <strain evidence="3 4">DSM 28354</strain>
    </source>
</reference>
<dbReference type="InterPro" id="IPR011004">
    <property type="entry name" value="Trimer_LpxA-like_sf"/>
</dbReference>
<dbReference type="PANTHER" id="PTHR23416">
    <property type="entry name" value="SIALIC ACID SYNTHASE-RELATED"/>
    <property type="match status" value="1"/>
</dbReference>
<dbReference type="PANTHER" id="PTHR23416:SF23">
    <property type="entry name" value="ACETYLTRANSFERASE C18B11.09C-RELATED"/>
    <property type="match status" value="1"/>
</dbReference>
<accession>A0A2T0TET2</accession>
<dbReference type="OrthoDB" id="9814490at2"/>
<keyword evidence="4" id="KW-1185">Reference proteome</keyword>
<gene>
    <name evidence="3" type="ORF">CLV58_103139</name>
</gene>
<keyword evidence="2 3" id="KW-0808">Transferase</keyword>
<dbReference type="InterPro" id="IPR051159">
    <property type="entry name" value="Hexapeptide_acetyltransf"/>
</dbReference>
<name>A0A2T0TET2_9BACT</name>
<protein>
    <submittedName>
        <fullName evidence="3">Putative colanic acid biosynthesis acetyltransferase WcaF</fullName>
    </submittedName>
</protein>
<organism evidence="3 4">
    <name type="scientific">Spirosoma oryzae</name>
    <dbReference type="NCBI Taxonomy" id="1469603"/>
    <lineage>
        <taxon>Bacteria</taxon>
        <taxon>Pseudomonadati</taxon>
        <taxon>Bacteroidota</taxon>
        <taxon>Cytophagia</taxon>
        <taxon>Cytophagales</taxon>
        <taxon>Cytophagaceae</taxon>
        <taxon>Spirosoma</taxon>
    </lineage>
</organism>
<dbReference type="RefSeq" id="WP_146141360.1">
    <property type="nucleotide sequence ID" value="NZ_PVTE01000003.1"/>
</dbReference>
<proteinExistence type="inferred from homology"/>
<dbReference type="GO" id="GO:0005829">
    <property type="term" value="C:cytosol"/>
    <property type="evidence" value="ECO:0007669"/>
    <property type="project" value="TreeGrafter"/>
</dbReference>
<dbReference type="Proteomes" id="UP000238375">
    <property type="component" value="Unassembled WGS sequence"/>
</dbReference>
<comment type="similarity">
    <text evidence="1">Belongs to the transferase hexapeptide repeat family.</text>
</comment>
<evidence type="ECO:0000256" key="2">
    <source>
        <dbReference type="ARBA" id="ARBA00022679"/>
    </source>
</evidence>